<sequence length="199" mass="23852">MVITPFSKRNLRRIKRIRSMVERKRQRRPAMKEWNNPKTFQAPFEALRQRVFAELSTKILTASQYHNMMENMNYQWVWQHGNTETPSNRLFEIPLTKLIAHERKKIMEGKPSQVSPLYNVPWIRQMTRDFNDPNFVHFAYERDSINQQVKVTIHVGNNVTPEKVRKRLIEFLINRNFGETVRKYNADSAGIKMKPHRTK</sequence>
<name>A0A8T4C766_9ARCH</name>
<accession>A0A8T4C766</accession>
<proteinExistence type="predicted"/>
<organism evidence="1 2">
    <name type="scientific">Candidatus Iainarchaeum sp</name>
    <dbReference type="NCBI Taxonomy" id="3101447"/>
    <lineage>
        <taxon>Archaea</taxon>
        <taxon>Candidatus Iainarchaeota</taxon>
        <taxon>Candidatus Iainarchaeia</taxon>
        <taxon>Candidatus Iainarchaeales</taxon>
        <taxon>Candidatus Iainarchaeaceae</taxon>
        <taxon>Candidatus Iainarchaeum</taxon>
    </lineage>
</organism>
<dbReference type="EMBL" id="VGJJ01000011">
    <property type="protein sequence ID" value="MBM3282137.1"/>
    <property type="molecule type" value="Genomic_DNA"/>
</dbReference>
<protein>
    <submittedName>
        <fullName evidence="1">Uncharacterized protein</fullName>
    </submittedName>
</protein>
<evidence type="ECO:0000313" key="2">
    <source>
        <dbReference type="Proteomes" id="UP000774699"/>
    </source>
</evidence>
<comment type="caution">
    <text evidence="1">The sequence shown here is derived from an EMBL/GenBank/DDBJ whole genome shotgun (WGS) entry which is preliminary data.</text>
</comment>
<gene>
    <name evidence="1" type="ORF">FJY86_02230</name>
</gene>
<evidence type="ECO:0000313" key="1">
    <source>
        <dbReference type="EMBL" id="MBM3282137.1"/>
    </source>
</evidence>
<dbReference type="Proteomes" id="UP000774699">
    <property type="component" value="Unassembled WGS sequence"/>
</dbReference>
<dbReference type="AlphaFoldDB" id="A0A8T4C766"/>
<reference evidence="1" key="1">
    <citation type="submission" date="2019-03" db="EMBL/GenBank/DDBJ databases">
        <title>Lake Tanganyika Metagenome-Assembled Genomes (MAGs).</title>
        <authorList>
            <person name="Tran P."/>
        </authorList>
    </citation>
    <scope>NUCLEOTIDE SEQUENCE</scope>
    <source>
        <strain evidence="1">M_DeepCast_50m_m2_156</strain>
    </source>
</reference>